<dbReference type="Pfam" id="PF00078">
    <property type="entry name" value="RVT_1"/>
    <property type="match status" value="1"/>
</dbReference>
<dbReference type="CDD" id="cd01650">
    <property type="entry name" value="RT_nLTR_like"/>
    <property type="match status" value="1"/>
</dbReference>
<dbReference type="InterPro" id="IPR036397">
    <property type="entry name" value="RNaseH_sf"/>
</dbReference>
<sequence length="1711" mass="193369">MSWTCDTKASVQSRPRDRYMLPDRAVVVATAWDTCATPESQQNTNHNASGNHHGQTDTGLEGTGRAAGPSVNHGSNEGANEYGGGAGDARVNGEGQENMLRRRNEMNGNEVRQERQQRRGKRREERLAQKSAARIASLNMNGFGCLTRDHPDNKWGKIYRLMSERRIGVLLLQETHLTEQRRVDVQRMFADRIKIYASAHPTAPTQREGVAIVINKKIISAKAVTSTVIVQGRAIQITTPWKGGEERNILCIYAPTSAGAHERRQFFKEVKEWYETHPTHPKPHVVAGDFNVVEDQIDRVPVSEGGADVSLEALDDLKSALGLLMVDGWRATYPNTRDFTFQRTSDGRTTMSRLDRIYVTSEASRWAREWEIEPVGVKTDHNLVSVLITTPSAPVVGKGRPVFPLNLLKDKKLAKLMKQEGMKTIRELDEIHREGRTQERNAQTALMNLKKNWLIIARKYEKTIIPGIVKETKELEKRAHYLQDLADPPDDARTVELGMITTQIRVLKARRIKQQQVKSRARYRVLGESPTKYWTSLNKEHAPRELIPAFEREGMRDGAGEKVYETNTVKMAEMARKHHDELQQDGPDVRPREQRQRDMQTALNSLQQGVSEEQADELAAPIDWEDCELALKFAKTGTAPGLDGIQYEVWKAMHARFVEDSRHEDRQKLDVLRILQAAFRDVQVHGVCPGSTLAEGWMSPIYKEKGELTKVVNYRPITLLNTDYKLLSKIMAIKLAVVAPDIVHEAQAGFVPGRRLHNHTQLARMMMSWAETKEVNGAIVALDQEKAYDKIDHEYLWAVLERLGIPRSFINMIKTLYASAETSVVINGVTSKKYRIYRGVRQGDPLSCLLFDLAIEPLSAMIRASNLRGFEIPKSVTALKATLFADDTTVYLAEEDDFQTLQDILDTWCSAAKAKFNIVKTEIIPIGTKEYRVAMAETYAATGKWKNYPQGIHVAREGEAVRILGAFFGNGVEQAGVWTTKLAKIEGAMNRWKKGSVTVNGKKQVVQMVVASMSQFMANVQRMPEHVTKRLTKLIRNYIWDDKHIVPVSMDRLCMPYEAGGLNLLDLEARNEAIDVMWLRAYLNMGAKRQLWALVADDLFATAVPKNVFPRERELRENVFTQSWEPKLSELPQELRALVKVAKKYGLQQEGLAFSKQILRQMPIWAHRQIDKKALRRLALKSSVTTCLKYKHKLRTVGECEGLASALTDPTHRRANRCTCTNCEAVIVKARCAHPDRCFERARKLMDLLPSKWDPRGVHPEDYEEEQMRAAWEAAGEATVFDRSVTVKGTLGETFRIFTDSGPVHNERIDMRVPPSAGALTVATDGSCSNNGRGNAKAGAGVFVSPEHPMNRAVRLPASLEQTNQSAEIAATLIASREIGDDIELTQETDSRTVMEALTKFRSTHEDTGYILQRNAKLTKATVAALRARKAHTMFRWVKGHAGHEGNEGADKLAGEAAGRATGEDINTQIPAHLTVSGAKLSAVTQKIAYRAICEYKNKRSTPRRSTERTMQRIMEEFERTTGVQTTDQEVWMSLRKPHVSRECRQFLWKTVHDAFMVGSHWLKPRMAPQLQERAVCKICRELDSMEHILMKCKAVGRGQIWSLVKKTWERTKMKWYEPSWGTVLNAAAVQFQTGNGGRLHATENLWTILWTESTYLVWKLRCERVIANDGKQFTVEEVVNRWHTTVNARLTLDRNATAEALGKRALRPEV</sequence>
<dbReference type="InterPro" id="IPR043502">
    <property type="entry name" value="DNA/RNA_pol_sf"/>
</dbReference>
<organism evidence="4 5">
    <name type="scientific">Trametes pubescens</name>
    <name type="common">White-rot fungus</name>
    <dbReference type="NCBI Taxonomy" id="154538"/>
    <lineage>
        <taxon>Eukaryota</taxon>
        <taxon>Fungi</taxon>
        <taxon>Dikarya</taxon>
        <taxon>Basidiomycota</taxon>
        <taxon>Agaricomycotina</taxon>
        <taxon>Agaricomycetes</taxon>
        <taxon>Polyporales</taxon>
        <taxon>Polyporaceae</taxon>
        <taxon>Trametes</taxon>
    </lineage>
</organism>
<dbReference type="Gene3D" id="3.30.420.10">
    <property type="entry name" value="Ribonuclease H-like superfamily/Ribonuclease H"/>
    <property type="match status" value="1"/>
</dbReference>
<evidence type="ECO:0000313" key="5">
    <source>
        <dbReference type="Proteomes" id="UP000184267"/>
    </source>
</evidence>
<dbReference type="InterPro" id="IPR002156">
    <property type="entry name" value="RNaseH_domain"/>
</dbReference>
<protein>
    <submittedName>
        <fullName evidence="4">Transposon TX1 uncharacterized 149 kDa protein</fullName>
    </submittedName>
</protein>
<dbReference type="OrthoDB" id="2751000at2759"/>
<dbReference type="CDD" id="cd09280">
    <property type="entry name" value="RNase_HI_eukaryote_like"/>
    <property type="match status" value="1"/>
</dbReference>
<dbReference type="Proteomes" id="UP000184267">
    <property type="component" value="Unassembled WGS sequence"/>
</dbReference>
<dbReference type="InterPro" id="IPR005135">
    <property type="entry name" value="Endo/exonuclease/phosphatase"/>
</dbReference>
<evidence type="ECO:0000313" key="4">
    <source>
        <dbReference type="EMBL" id="OJT03797.1"/>
    </source>
</evidence>
<dbReference type="SUPFAM" id="SSF56219">
    <property type="entry name" value="DNase I-like"/>
    <property type="match status" value="1"/>
</dbReference>
<feature type="domain" description="Reverse transcriptase" evidence="2">
    <location>
        <begin position="682"/>
        <end position="950"/>
    </location>
</feature>
<dbReference type="InterPro" id="IPR036691">
    <property type="entry name" value="Endo/exonu/phosph_ase_sf"/>
</dbReference>
<dbReference type="OMA" id="NEGANEY"/>
<accession>A0A1M2V8C5</accession>
<feature type="region of interest" description="Disordered" evidence="1">
    <location>
        <begin position="38"/>
        <end position="127"/>
    </location>
</feature>
<dbReference type="PROSITE" id="PS50879">
    <property type="entry name" value="RNASE_H_1"/>
    <property type="match status" value="1"/>
</dbReference>
<keyword evidence="5" id="KW-1185">Reference proteome</keyword>
<evidence type="ECO:0000259" key="2">
    <source>
        <dbReference type="PROSITE" id="PS50878"/>
    </source>
</evidence>
<reference evidence="4 5" key="1">
    <citation type="submission" date="2016-10" db="EMBL/GenBank/DDBJ databases">
        <title>Genome sequence of the basidiomycete white-rot fungus Trametes pubescens.</title>
        <authorList>
            <person name="Makela M.R."/>
            <person name="Granchi Z."/>
            <person name="Peng M."/>
            <person name="De Vries R.P."/>
            <person name="Grigoriev I."/>
            <person name="Riley R."/>
            <person name="Hilden K."/>
        </authorList>
    </citation>
    <scope>NUCLEOTIDE SEQUENCE [LARGE SCALE GENOMIC DNA]</scope>
    <source>
        <strain evidence="4 5">FBCC735</strain>
    </source>
</reference>
<dbReference type="PROSITE" id="PS50878">
    <property type="entry name" value="RT_POL"/>
    <property type="match status" value="1"/>
</dbReference>
<evidence type="ECO:0000256" key="1">
    <source>
        <dbReference type="SAM" id="MobiDB-lite"/>
    </source>
</evidence>
<name>A0A1M2V8C5_TRAPU</name>
<dbReference type="InterPro" id="IPR000477">
    <property type="entry name" value="RT_dom"/>
</dbReference>
<dbReference type="Gene3D" id="3.60.10.10">
    <property type="entry name" value="Endonuclease/exonuclease/phosphatase"/>
    <property type="match status" value="1"/>
</dbReference>
<dbReference type="PANTHER" id="PTHR19446">
    <property type="entry name" value="REVERSE TRANSCRIPTASES"/>
    <property type="match status" value="1"/>
</dbReference>
<gene>
    <name evidence="4" type="ORF">TRAPUB_5619</name>
</gene>
<evidence type="ECO:0000259" key="3">
    <source>
        <dbReference type="PROSITE" id="PS50879"/>
    </source>
</evidence>
<dbReference type="GO" id="GO:0003676">
    <property type="term" value="F:nucleic acid binding"/>
    <property type="evidence" value="ECO:0007669"/>
    <property type="project" value="InterPro"/>
</dbReference>
<feature type="domain" description="RNase H type-1" evidence="3">
    <location>
        <begin position="1316"/>
        <end position="1459"/>
    </location>
</feature>
<feature type="compositionally biased region" description="Basic and acidic residues" evidence="1">
    <location>
        <begin position="99"/>
        <end position="127"/>
    </location>
</feature>
<comment type="caution">
    <text evidence="4">The sequence shown here is derived from an EMBL/GenBank/DDBJ whole genome shotgun (WGS) entry which is preliminary data.</text>
</comment>
<proteinExistence type="predicted"/>
<feature type="region of interest" description="Disordered" evidence="1">
    <location>
        <begin position="577"/>
        <end position="597"/>
    </location>
</feature>
<dbReference type="SUPFAM" id="SSF53098">
    <property type="entry name" value="Ribonuclease H-like"/>
    <property type="match status" value="1"/>
</dbReference>
<dbReference type="InterPro" id="IPR012337">
    <property type="entry name" value="RNaseH-like_sf"/>
</dbReference>
<dbReference type="GO" id="GO:0004523">
    <property type="term" value="F:RNA-DNA hybrid ribonuclease activity"/>
    <property type="evidence" value="ECO:0007669"/>
    <property type="project" value="InterPro"/>
</dbReference>
<feature type="compositionally biased region" description="Polar residues" evidence="1">
    <location>
        <begin position="38"/>
        <end position="58"/>
    </location>
</feature>
<dbReference type="Pfam" id="PF03372">
    <property type="entry name" value="Exo_endo_phos"/>
    <property type="match status" value="1"/>
</dbReference>
<dbReference type="EMBL" id="MNAD01001599">
    <property type="protein sequence ID" value="OJT03797.1"/>
    <property type="molecule type" value="Genomic_DNA"/>
</dbReference>
<dbReference type="SUPFAM" id="SSF56672">
    <property type="entry name" value="DNA/RNA polymerases"/>
    <property type="match status" value="1"/>
</dbReference>
<dbReference type="CDD" id="cd09076">
    <property type="entry name" value="L1-EN"/>
    <property type="match status" value="1"/>
</dbReference>
<dbReference type="Pfam" id="PF00075">
    <property type="entry name" value="RNase_H"/>
    <property type="match status" value="1"/>
</dbReference>
<feature type="non-terminal residue" evidence="4">
    <location>
        <position position="1711"/>
    </location>
</feature>
<dbReference type="STRING" id="154538.A0A1M2V8C5"/>